<name>A0A3B0T5F2_9ZZZZ</name>
<evidence type="ECO:0000256" key="1">
    <source>
        <dbReference type="ARBA" id="ARBA00004533"/>
    </source>
</evidence>
<evidence type="ECO:0008006" key="9">
    <source>
        <dbReference type="Google" id="ProtNLM"/>
    </source>
</evidence>
<evidence type="ECO:0000313" key="8">
    <source>
        <dbReference type="EMBL" id="VAW12170.1"/>
    </source>
</evidence>
<evidence type="ECO:0000256" key="7">
    <source>
        <dbReference type="SAM" id="Phobius"/>
    </source>
</evidence>
<proteinExistence type="predicted"/>
<keyword evidence="2" id="KW-1003">Cell membrane</keyword>
<keyword evidence="7" id="KW-0812">Transmembrane</keyword>
<keyword evidence="7" id="KW-1133">Transmembrane helix</keyword>
<dbReference type="AlphaFoldDB" id="A0A3B0T5F2"/>
<dbReference type="CDD" id="cd07984">
    <property type="entry name" value="LPLAT_LABLAT-like"/>
    <property type="match status" value="1"/>
</dbReference>
<dbReference type="GO" id="GO:0008610">
    <property type="term" value="P:lipid biosynthetic process"/>
    <property type="evidence" value="ECO:0007669"/>
    <property type="project" value="UniProtKB-ARBA"/>
</dbReference>
<dbReference type="GO" id="GO:1901137">
    <property type="term" value="P:carbohydrate derivative biosynthetic process"/>
    <property type="evidence" value="ECO:0007669"/>
    <property type="project" value="UniProtKB-ARBA"/>
</dbReference>
<protein>
    <recommendedName>
        <fullName evidence="9">Lipid A biosynthesis lauroyl acyltransferase</fullName>
    </recommendedName>
</protein>
<evidence type="ECO:0000256" key="3">
    <source>
        <dbReference type="ARBA" id="ARBA00022519"/>
    </source>
</evidence>
<evidence type="ECO:0000256" key="6">
    <source>
        <dbReference type="ARBA" id="ARBA00023315"/>
    </source>
</evidence>
<organism evidence="8">
    <name type="scientific">hydrothermal vent metagenome</name>
    <dbReference type="NCBI Taxonomy" id="652676"/>
    <lineage>
        <taxon>unclassified sequences</taxon>
        <taxon>metagenomes</taxon>
        <taxon>ecological metagenomes</taxon>
    </lineage>
</organism>
<dbReference type="PANTHER" id="PTHR30606:SF10">
    <property type="entry name" value="PHOSPHATIDYLINOSITOL MANNOSIDE ACYLTRANSFERASE"/>
    <property type="match status" value="1"/>
</dbReference>
<feature type="non-terminal residue" evidence="8">
    <location>
        <position position="280"/>
    </location>
</feature>
<feature type="transmembrane region" description="Helical" evidence="7">
    <location>
        <begin position="122"/>
        <end position="139"/>
    </location>
</feature>
<dbReference type="EMBL" id="UOEN01000083">
    <property type="protein sequence ID" value="VAW12170.1"/>
    <property type="molecule type" value="Genomic_DNA"/>
</dbReference>
<keyword evidence="6" id="KW-0012">Acyltransferase</keyword>
<dbReference type="GO" id="GO:0005886">
    <property type="term" value="C:plasma membrane"/>
    <property type="evidence" value="ECO:0007669"/>
    <property type="project" value="UniProtKB-SubCell"/>
</dbReference>
<keyword evidence="3" id="KW-0997">Cell inner membrane</keyword>
<gene>
    <name evidence="8" type="ORF">MNBD_BACTEROID05-424</name>
</gene>
<sequence length="280" mass="32280">MFKYWLYRVSYFLVSLFSLKVSYAISDRIFDLVYVLNFKDRHSVSRNFKKILPEGCPVGRQDREMFRNFGRYLVDLLSLKEILKPENIHTQIKIENEQRLRDCLKKGKGAIVLTAHVGSWELGAAFLGVLGFPLSVIALEHRNKRVNQFFNEQRNIFGLKVVTPKAAMRRGVSHLKNNGILAIVGDRDFLGTGVIMDFFGYPTRIPKGAAYFCQRVGSPIVPVFLVRNDDNTFTLKIEEPINPEIKDDKKDENVDLEPIMRKIVSVIENQIRAQPSQWLM</sequence>
<evidence type="ECO:0000256" key="2">
    <source>
        <dbReference type="ARBA" id="ARBA00022475"/>
    </source>
</evidence>
<reference evidence="8" key="1">
    <citation type="submission" date="2018-06" db="EMBL/GenBank/DDBJ databases">
        <authorList>
            <person name="Zhirakovskaya E."/>
        </authorList>
    </citation>
    <scope>NUCLEOTIDE SEQUENCE</scope>
</reference>
<dbReference type="InterPro" id="IPR004960">
    <property type="entry name" value="LipA_acyltrans"/>
</dbReference>
<comment type="subcellular location">
    <subcellularLocation>
        <location evidence="1">Cell inner membrane</location>
    </subcellularLocation>
</comment>
<accession>A0A3B0T5F2</accession>
<keyword evidence="4" id="KW-0808">Transferase</keyword>
<keyword evidence="5 7" id="KW-0472">Membrane</keyword>
<evidence type="ECO:0000256" key="5">
    <source>
        <dbReference type="ARBA" id="ARBA00023136"/>
    </source>
</evidence>
<evidence type="ECO:0000256" key="4">
    <source>
        <dbReference type="ARBA" id="ARBA00022679"/>
    </source>
</evidence>
<dbReference type="Pfam" id="PF03279">
    <property type="entry name" value="Lip_A_acyltrans"/>
    <property type="match status" value="1"/>
</dbReference>
<dbReference type="GO" id="GO:0016746">
    <property type="term" value="F:acyltransferase activity"/>
    <property type="evidence" value="ECO:0007669"/>
    <property type="project" value="UniProtKB-KW"/>
</dbReference>
<dbReference type="PANTHER" id="PTHR30606">
    <property type="entry name" value="LIPID A BIOSYNTHESIS LAUROYL ACYLTRANSFERASE"/>
    <property type="match status" value="1"/>
</dbReference>